<evidence type="ECO:0000313" key="1">
    <source>
        <dbReference type="EMBL" id="BDI33061.1"/>
    </source>
</evidence>
<dbReference type="AlphaFoldDB" id="A0A402CPB6"/>
<sequence>MSDRRIGLICCAFALATIAGCGRKAPPAVVTRSGVVDLDQLTPMHPGWRNIGQFDEAIAEVRKGAAGDKSVLGDVSLDTLPAIDISAPSRPDVGLDGERRRLEALGARQLALLRARSAEERDLQLRRESRTWKVEAEQQYQTALLAIENRYAAEYDRIIAEQTQEKLNLMLQIRALKDTIDHWKLSTPPAPELLQARQDLVDKQARYDAADTTHLAAIAAARSQRANEIRDALQARADYVAQKYAALETSLKAEDARQAEREALRLHTEREGLLAQIGAAETTSAPLVGALSAQTVREAGIAGASNARDLAAGEQRIAAQRDRWRSYLRADTRTAALDAAAEKNWSIVFGKPGPGAKDLTAEVATALKAGVWKSEITSRISETASPTSEIPSQTLDSSMTAGSKRN</sequence>
<keyword evidence="2" id="KW-1185">Reference proteome</keyword>
<gene>
    <name evidence="1" type="ORF">CCAX7_51120</name>
</gene>
<evidence type="ECO:0000313" key="2">
    <source>
        <dbReference type="Proteomes" id="UP000287394"/>
    </source>
</evidence>
<dbReference type="PROSITE" id="PS51257">
    <property type="entry name" value="PROKAR_LIPOPROTEIN"/>
    <property type="match status" value="1"/>
</dbReference>
<accession>A0A402CPB6</accession>
<name>A0A402CPB6_9BACT</name>
<dbReference type="KEGG" id="ccot:CCAX7_51120"/>
<proteinExistence type="predicted"/>
<dbReference type="EMBL" id="AP025739">
    <property type="protein sequence ID" value="BDI33061.1"/>
    <property type="molecule type" value="Genomic_DNA"/>
</dbReference>
<protein>
    <submittedName>
        <fullName evidence="1">Uncharacterized protein</fullName>
    </submittedName>
</protein>
<reference evidence="1 2" key="1">
    <citation type="journal article" date="2019" name="Int. J. Syst. Evol. Microbiol.">
        <title>Capsulimonas corticalis gen. nov., sp. nov., an aerobic capsulated bacterium, of a novel bacterial order, Capsulimonadales ord. nov., of the class Armatimonadia of the phylum Armatimonadetes.</title>
        <authorList>
            <person name="Li J."/>
            <person name="Kudo C."/>
            <person name="Tonouchi A."/>
        </authorList>
    </citation>
    <scope>NUCLEOTIDE SEQUENCE [LARGE SCALE GENOMIC DNA]</scope>
    <source>
        <strain evidence="1 2">AX-7</strain>
    </source>
</reference>
<organism evidence="1 2">
    <name type="scientific">Capsulimonas corticalis</name>
    <dbReference type="NCBI Taxonomy" id="2219043"/>
    <lineage>
        <taxon>Bacteria</taxon>
        <taxon>Bacillati</taxon>
        <taxon>Armatimonadota</taxon>
        <taxon>Armatimonadia</taxon>
        <taxon>Capsulimonadales</taxon>
        <taxon>Capsulimonadaceae</taxon>
        <taxon>Capsulimonas</taxon>
    </lineage>
</organism>
<dbReference type="Proteomes" id="UP000287394">
    <property type="component" value="Chromosome"/>
</dbReference>
<dbReference type="RefSeq" id="WP_119319269.1">
    <property type="nucleotide sequence ID" value="NZ_AP025739.1"/>
</dbReference>